<evidence type="ECO:0000313" key="2">
    <source>
        <dbReference type="Proteomes" id="UP001443563"/>
    </source>
</evidence>
<dbReference type="EMBL" id="JBAMZM010000037">
    <property type="protein sequence ID" value="KAL0492779.1"/>
    <property type="molecule type" value="Genomic_DNA"/>
</dbReference>
<sequence length="150" mass="15923">MRIPWIAWADLRSCRAGVDLELDWQGHTSWLGDGDSDGAAEEFAADISDEAVHSLKVLLLAPSVCFPAPVLVCHAGTAADRLIASQSDTAAQLCNAGGLRSPMTDLCRSFFLNEPLSSCETWKRPPPAVYAGINVATATCSGSCLVVWTS</sequence>
<dbReference type="Proteomes" id="UP001443563">
    <property type="component" value="Unassembled WGS sequence"/>
</dbReference>
<protein>
    <submittedName>
        <fullName evidence="1">Uncharacterized protein</fullName>
    </submittedName>
</protein>
<accession>A0ABR3DV50</accession>
<comment type="caution">
    <text evidence="1">The sequence shown here is derived from an EMBL/GenBank/DDBJ whole genome shotgun (WGS) entry which is preliminary data.</text>
</comment>
<organism evidence="1 2">
    <name type="scientific">Leishmania shawi</name>
    <dbReference type="NCBI Taxonomy" id="5680"/>
    <lineage>
        <taxon>Eukaryota</taxon>
        <taxon>Discoba</taxon>
        <taxon>Euglenozoa</taxon>
        <taxon>Kinetoplastea</taxon>
        <taxon>Metakinetoplastina</taxon>
        <taxon>Trypanosomatida</taxon>
        <taxon>Trypanosomatidae</taxon>
        <taxon>Leishmaniinae</taxon>
        <taxon>Leishmania</taxon>
        <taxon>Leishmania guyanensis species complex</taxon>
    </lineage>
</organism>
<keyword evidence="2" id="KW-1185">Reference proteome</keyword>
<proteinExistence type="predicted"/>
<evidence type="ECO:0000313" key="1">
    <source>
        <dbReference type="EMBL" id="KAL0492779.1"/>
    </source>
</evidence>
<gene>
    <name evidence="1" type="ORF">Q4I29_007715</name>
</gene>
<reference evidence="1 2" key="1">
    <citation type="submission" date="2024-02" db="EMBL/GenBank/DDBJ databases">
        <title>FIRST GENOME SEQUENCES OF Leishmania (Viannia) shawi, Leishmania (Viannia) lindenbergi AND Leishmania (Viannia) utingensis.</title>
        <authorList>
            <person name="Resadore F."/>
            <person name="Custodio M.G.F."/>
            <person name="Boite M.C."/>
            <person name="Cupolillo E."/>
            <person name="Ferreira G.E.M."/>
        </authorList>
    </citation>
    <scope>NUCLEOTIDE SEQUENCE [LARGE SCALE GENOMIC DNA]</scope>
    <source>
        <strain evidence="1 2">MCEB/BR/1984/M8408</strain>
    </source>
</reference>
<name>A0ABR3DV50_9TRYP</name>